<dbReference type="PROSITE" id="PS00107">
    <property type="entry name" value="PROTEIN_KINASE_ATP"/>
    <property type="match status" value="1"/>
</dbReference>
<dbReference type="CDD" id="cd14014">
    <property type="entry name" value="STKc_PknB_like"/>
    <property type="match status" value="1"/>
</dbReference>
<keyword evidence="3" id="KW-0808">Transferase</keyword>
<dbReference type="EC" id="2.7.11.1" evidence="1"/>
<keyword evidence="2" id="KW-0723">Serine/threonine-protein kinase</keyword>
<dbReference type="EMBL" id="JAZHOV010000007">
    <property type="protein sequence ID" value="MEF2255967.1"/>
    <property type="molecule type" value="Genomic_DNA"/>
</dbReference>
<dbReference type="InterPro" id="IPR011009">
    <property type="entry name" value="Kinase-like_dom_sf"/>
</dbReference>
<dbReference type="GO" id="GO:0016301">
    <property type="term" value="F:kinase activity"/>
    <property type="evidence" value="ECO:0007669"/>
    <property type="project" value="UniProtKB-KW"/>
</dbReference>
<evidence type="ECO:0000256" key="4">
    <source>
        <dbReference type="ARBA" id="ARBA00022741"/>
    </source>
</evidence>
<dbReference type="SMART" id="SM00220">
    <property type="entry name" value="S_TKc"/>
    <property type="match status" value="1"/>
</dbReference>
<evidence type="ECO:0000256" key="2">
    <source>
        <dbReference type="ARBA" id="ARBA00022527"/>
    </source>
</evidence>
<evidence type="ECO:0000256" key="9">
    <source>
        <dbReference type="SAM" id="Phobius"/>
    </source>
</evidence>
<organism evidence="11 12">
    <name type="scientific">Microbacterium schleiferi</name>
    <dbReference type="NCBI Taxonomy" id="69362"/>
    <lineage>
        <taxon>Bacteria</taxon>
        <taxon>Bacillati</taxon>
        <taxon>Actinomycetota</taxon>
        <taxon>Actinomycetes</taxon>
        <taxon>Micrococcales</taxon>
        <taxon>Microbacteriaceae</taxon>
        <taxon>Microbacterium</taxon>
    </lineage>
</organism>
<dbReference type="PANTHER" id="PTHR43289">
    <property type="entry name" value="MITOGEN-ACTIVATED PROTEIN KINASE KINASE KINASE 20-RELATED"/>
    <property type="match status" value="1"/>
</dbReference>
<feature type="region of interest" description="Disordered" evidence="8">
    <location>
        <begin position="409"/>
        <end position="430"/>
    </location>
</feature>
<protein>
    <recommendedName>
        <fullName evidence="1">non-specific serine/threonine protein kinase</fullName>
        <ecNumber evidence="1">2.7.11.1</ecNumber>
    </recommendedName>
</protein>
<dbReference type="Gene3D" id="1.10.510.10">
    <property type="entry name" value="Transferase(Phosphotransferase) domain 1"/>
    <property type="match status" value="1"/>
</dbReference>
<sequence>MTPGYGGVDIPGLTFERHLGAGAFADVLLFQQEFPRRRVAVKVMREAVTDPRTQASFESEANLLATVSTHPSIVTVYHAAITTTGRPYLVMEYCSRPGLAERIRDRPLSVPEMLQTMIRLSGAVETAHRHGILHRDLKPANVLTTDYGWPALGDFGISVVAGHPTTSGGAMSLPWAAPEIVAGHPFEPVADVYGLAATAYTLLAGASPFELAGAREVPALMSHIMSTPAPRIPRDDVPEAVQQLLAIALAKHPTERPQSASEFARGLQRIEQDMRLPTTHLDIPSAQDLPDDSAERTRLSLRETAVVAGVVTPAPTPAVDDRTVIAEARATIPDPGPNERTVVRPQTPDVAPDEATAIAPPRAPSEPIDDRTAIAPPRNLDIERTALAQPRTPDPDRTALAGRRVDPADQTILRPPAGPAAAEARAWTPPPGARIAYDPGADTAAQTTYGIRESLPTPAITRRAAPAPQVAPTGGSAAARRVRRRRMTWLLIIIGAGALLVLAAAAVAVPLLLGAG</sequence>
<accession>A0ABU7V8F0</accession>
<evidence type="ECO:0000313" key="11">
    <source>
        <dbReference type="EMBL" id="MEF2255967.1"/>
    </source>
</evidence>
<dbReference type="RefSeq" id="WP_331792109.1">
    <property type="nucleotide sequence ID" value="NZ_BAAAUO010000012.1"/>
</dbReference>
<dbReference type="PROSITE" id="PS00108">
    <property type="entry name" value="PROTEIN_KINASE_ST"/>
    <property type="match status" value="1"/>
</dbReference>
<keyword evidence="12" id="KW-1185">Reference proteome</keyword>
<keyword evidence="9" id="KW-0812">Transmembrane</keyword>
<keyword evidence="9" id="KW-0472">Membrane</keyword>
<dbReference type="InterPro" id="IPR008271">
    <property type="entry name" value="Ser/Thr_kinase_AS"/>
</dbReference>
<evidence type="ECO:0000256" key="5">
    <source>
        <dbReference type="ARBA" id="ARBA00022777"/>
    </source>
</evidence>
<name>A0ABU7V8F0_9MICO</name>
<evidence type="ECO:0000313" key="12">
    <source>
        <dbReference type="Proteomes" id="UP001351900"/>
    </source>
</evidence>
<feature type="domain" description="Protein kinase" evidence="10">
    <location>
        <begin position="13"/>
        <end position="270"/>
    </location>
</feature>
<gene>
    <name evidence="11" type="ORF">V2V91_12610</name>
</gene>
<feature type="transmembrane region" description="Helical" evidence="9">
    <location>
        <begin position="489"/>
        <end position="513"/>
    </location>
</feature>
<keyword evidence="9" id="KW-1133">Transmembrane helix</keyword>
<proteinExistence type="predicted"/>
<keyword evidence="6 7" id="KW-0067">ATP-binding</keyword>
<evidence type="ECO:0000256" key="7">
    <source>
        <dbReference type="PROSITE-ProRule" id="PRU10141"/>
    </source>
</evidence>
<evidence type="ECO:0000256" key="1">
    <source>
        <dbReference type="ARBA" id="ARBA00012513"/>
    </source>
</evidence>
<feature type="region of interest" description="Disordered" evidence="8">
    <location>
        <begin position="331"/>
        <end position="373"/>
    </location>
</feature>
<keyword evidence="4 7" id="KW-0547">Nucleotide-binding</keyword>
<evidence type="ECO:0000259" key="10">
    <source>
        <dbReference type="PROSITE" id="PS50011"/>
    </source>
</evidence>
<dbReference type="InterPro" id="IPR000719">
    <property type="entry name" value="Prot_kinase_dom"/>
</dbReference>
<feature type="binding site" evidence="7">
    <location>
        <position position="42"/>
    </location>
    <ligand>
        <name>ATP</name>
        <dbReference type="ChEBI" id="CHEBI:30616"/>
    </ligand>
</feature>
<evidence type="ECO:0000256" key="6">
    <source>
        <dbReference type="ARBA" id="ARBA00022840"/>
    </source>
</evidence>
<dbReference type="Gene3D" id="3.30.200.20">
    <property type="entry name" value="Phosphorylase Kinase, domain 1"/>
    <property type="match status" value="1"/>
</dbReference>
<keyword evidence="5 11" id="KW-0418">Kinase</keyword>
<dbReference type="SUPFAM" id="SSF56112">
    <property type="entry name" value="Protein kinase-like (PK-like)"/>
    <property type="match status" value="1"/>
</dbReference>
<dbReference type="Proteomes" id="UP001351900">
    <property type="component" value="Unassembled WGS sequence"/>
</dbReference>
<dbReference type="PROSITE" id="PS50011">
    <property type="entry name" value="PROTEIN_KINASE_DOM"/>
    <property type="match status" value="1"/>
</dbReference>
<evidence type="ECO:0000256" key="8">
    <source>
        <dbReference type="SAM" id="MobiDB-lite"/>
    </source>
</evidence>
<reference evidence="11 12" key="1">
    <citation type="submission" date="2024-01" db="EMBL/GenBank/DDBJ databases">
        <title>the genome sequence of strain Microbacterium schleiferi NBRC 15075.</title>
        <authorList>
            <person name="Ding Y."/>
            <person name="Zhang G."/>
        </authorList>
    </citation>
    <scope>NUCLEOTIDE SEQUENCE [LARGE SCALE GENOMIC DNA]</scope>
    <source>
        <strain evidence="11 12">NBRC 15075</strain>
    </source>
</reference>
<evidence type="ECO:0000256" key="3">
    <source>
        <dbReference type="ARBA" id="ARBA00022679"/>
    </source>
</evidence>
<dbReference type="InterPro" id="IPR017441">
    <property type="entry name" value="Protein_kinase_ATP_BS"/>
</dbReference>
<comment type="caution">
    <text evidence="11">The sequence shown here is derived from an EMBL/GenBank/DDBJ whole genome shotgun (WGS) entry which is preliminary data.</text>
</comment>
<dbReference type="Pfam" id="PF00069">
    <property type="entry name" value="Pkinase"/>
    <property type="match status" value="1"/>
</dbReference>
<dbReference type="PANTHER" id="PTHR43289:SF6">
    <property type="entry name" value="SERINE_THREONINE-PROTEIN KINASE NEKL-3"/>
    <property type="match status" value="1"/>
</dbReference>